<dbReference type="GO" id="GO:0005762">
    <property type="term" value="C:mitochondrial large ribosomal subunit"/>
    <property type="evidence" value="ECO:0007669"/>
    <property type="project" value="TreeGrafter"/>
</dbReference>
<dbReference type="PANTHER" id="PTHR12059:SF5">
    <property type="entry name" value="LARGE RIBOSOMAL SUBUNIT PROTEIN UL23M"/>
    <property type="match status" value="1"/>
</dbReference>
<name>A0A8C4KVX6_EQUAS</name>
<protein>
    <recommendedName>
        <fullName evidence="6">Large ribosomal subunit protein uL23m</fullName>
    </recommendedName>
    <alternativeName>
        <fullName evidence="7">39S ribosomal protein L23, mitochondrial</fullName>
    </alternativeName>
</protein>
<keyword evidence="5" id="KW-0687">Ribonucleoprotein</keyword>
<dbReference type="Ensembl" id="ENSEAST00005000578.1">
    <property type="protein sequence ID" value="ENSEASP00005000478.1"/>
    <property type="gene ID" value="ENSEASG00005000456.1"/>
</dbReference>
<feature type="region of interest" description="Disordered" evidence="8">
    <location>
        <begin position="256"/>
        <end position="276"/>
    </location>
</feature>
<keyword evidence="4" id="KW-0496">Mitochondrion</keyword>
<evidence type="ECO:0000313" key="9">
    <source>
        <dbReference type="Ensembl" id="ENSEASP00005000478.1"/>
    </source>
</evidence>
<evidence type="ECO:0000256" key="1">
    <source>
        <dbReference type="ARBA" id="ARBA00004173"/>
    </source>
</evidence>
<dbReference type="InterPro" id="IPR013025">
    <property type="entry name" value="Ribosomal_uL23-like"/>
</dbReference>
<evidence type="ECO:0000256" key="2">
    <source>
        <dbReference type="ARBA" id="ARBA00006700"/>
    </source>
</evidence>
<proteinExistence type="inferred from homology"/>
<dbReference type="AlphaFoldDB" id="A0A8C4KVX6"/>
<evidence type="ECO:0000256" key="7">
    <source>
        <dbReference type="ARBA" id="ARBA00041375"/>
    </source>
</evidence>
<dbReference type="GO" id="GO:0032543">
    <property type="term" value="P:mitochondrial translation"/>
    <property type="evidence" value="ECO:0007669"/>
    <property type="project" value="TreeGrafter"/>
</dbReference>
<dbReference type="Gene3D" id="3.30.70.330">
    <property type="match status" value="1"/>
</dbReference>
<dbReference type="GO" id="GO:0003735">
    <property type="term" value="F:structural constituent of ribosome"/>
    <property type="evidence" value="ECO:0007669"/>
    <property type="project" value="InterPro"/>
</dbReference>
<evidence type="ECO:0000256" key="4">
    <source>
        <dbReference type="ARBA" id="ARBA00023128"/>
    </source>
</evidence>
<comment type="subcellular location">
    <subcellularLocation>
        <location evidence="1">Mitochondrion</location>
    </subcellularLocation>
</comment>
<dbReference type="Pfam" id="PF00276">
    <property type="entry name" value="Ribosomal_L23"/>
    <property type="match status" value="1"/>
</dbReference>
<dbReference type="InterPro" id="IPR012678">
    <property type="entry name" value="Ribosomal_uL23/eL15/eS24_sf"/>
</dbReference>
<keyword evidence="3" id="KW-0689">Ribosomal protein</keyword>
<reference evidence="9" key="1">
    <citation type="submission" date="2023-03" db="UniProtKB">
        <authorList>
            <consortium name="Ensembl"/>
        </authorList>
    </citation>
    <scope>IDENTIFICATION</scope>
</reference>
<organism evidence="9">
    <name type="scientific">Equus asinus asinus</name>
    <dbReference type="NCBI Taxonomy" id="83772"/>
    <lineage>
        <taxon>Eukaryota</taxon>
        <taxon>Metazoa</taxon>
        <taxon>Chordata</taxon>
        <taxon>Craniata</taxon>
        <taxon>Vertebrata</taxon>
        <taxon>Euteleostomi</taxon>
        <taxon>Mammalia</taxon>
        <taxon>Eutheria</taxon>
        <taxon>Laurasiatheria</taxon>
        <taxon>Perissodactyla</taxon>
        <taxon>Equidae</taxon>
        <taxon>Equus</taxon>
    </lineage>
</organism>
<comment type="similarity">
    <text evidence="2">Belongs to the universal ribosomal protein uL23 family.</text>
</comment>
<evidence type="ECO:0000256" key="6">
    <source>
        <dbReference type="ARBA" id="ARBA00039977"/>
    </source>
</evidence>
<dbReference type="PANTHER" id="PTHR12059">
    <property type="entry name" value="RIBOSOMAL PROTEIN L23-RELATED"/>
    <property type="match status" value="1"/>
</dbReference>
<sequence length="276" mass="31099">MRGPRALSITLNKHVSEPCRQPVWRAGVGTRSAGLCLFFESFIGLFQRPALGVNGPLYPESMLGLGELAAHAGLNYVLSKGGCRDLGAVAWDSGPCLLPAPVDMGEQMGVFGGVPCSECDADTHLPHRYPLYQLGNPQLRVFRTNFFVRLVRPGTAQPEDTVQFRIPMEMTRVDLRNYLERIYNVPVAAVRTRVQHGSNRKRDHRNVRIKKPDYKVAYVQLAHGQTFTFPDLFPEKKQSEGSTAVDEDIQDKFLEEQRERQRHDPRRGGVPNWFGL</sequence>
<evidence type="ECO:0000256" key="5">
    <source>
        <dbReference type="ARBA" id="ARBA00023274"/>
    </source>
</evidence>
<dbReference type="FunFam" id="3.30.70.330:FF:000284">
    <property type="entry name" value="39S ribosomal protein L23, mitochondrial"/>
    <property type="match status" value="1"/>
</dbReference>
<dbReference type="InterPro" id="IPR012677">
    <property type="entry name" value="Nucleotide-bd_a/b_plait_sf"/>
</dbReference>
<accession>A0A8C4KVX6</accession>
<evidence type="ECO:0000256" key="3">
    <source>
        <dbReference type="ARBA" id="ARBA00022980"/>
    </source>
</evidence>
<evidence type="ECO:0000256" key="8">
    <source>
        <dbReference type="SAM" id="MobiDB-lite"/>
    </source>
</evidence>
<dbReference type="SUPFAM" id="SSF54189">
    <property type="entry name" value="Ribosomal proteins S24e, L23 and L15e"/>
    <property type="match status" value="1"/>
</dbReference>